<evidence type="ECO:0000256" key="3">
    <source>
        <dbReference type="ARBA" id="ARBA00013368"/>
    </source>
</evidence>
<evidence type="ECO:0000256" key="4">
    <source>
        <dbReference type="SAM" id="Coils"/>
    </source>
</evidence>
<evidence type="ECO:0000313" key="6">
    <source>
        <dbReference type="EMBL" id="MBG6087864.1"/>
    </source>
</evidence>
<dbReference type="RefSeq" id="WP_197010666.1">
    <property type="nucleotide sequence ID" value="NZ_BAABES010000008.1"/>
</dbReference>
<dbReference type="PANTHER" id="PTHR32114">
    <property type="entry name" value="ABC TRANSPORTER ABCH.3"/>
    <property type="match status" value="1"/>
</dbReference>
<dbReference type="AlphaFoldDB" id="A0A931DFJ7"/>
<dbReference type="SUPFAM" id="SSF52540">
    <property type="entry name" value="P-loop containing nucleoside triphosphate hydrolases"/>
    <property type="match status" value="2"/>
</dbReference>
<evidence type="ECO:0000256" key="5">
    <source>
        <dbReference type="SAM" id="Phobius"/>
    </source>
</evidence>
<name>A0A931DFJ7_9ACTN</name>
<feature type="coiled-coil region" evidence="4">
    <location>
        <begin position="368"/>
        <end position="402"/>
    </location>
</feature>
<comment type="similarity">
    <text evidence="1">Belongs to the SMC family. SbcC subfamily.</text>
</comment>
<keyword evidence="5" id="KW-1133">Transmembrane helix</keyword>
<evidence type="ECO:0000256" key="2">
    <source>
        <dbReference type="ARBA" id="ARBA00011322"/>
    </source>
</evidence>
<accession>A0A931DFJ7</accession>
<reference evidence="6" key="1">
    <citation type="submission" date="2020-11" db="EMBL/GenBank/DDBJ databases">
        <title>Sequencing the genomes of 1000 actinobacteria strains.</title>
        <authorList>
            <person name="Klenk H.-P."/>
        </authorList>
    </citation>
    <scope>NUCLEOTIDE SEQUENCE</scope>
    <source>
        <strain evidence="6">DSM 43175</strain>
    </source>
</reference>
<dbReference type="InterPro" id="IPR027417">
    <property type="entry name" value="P-loop_NTPase"/>
</dbReference>
<evidence type="ECO:0000256" key="1">
    <source>
        <dbReference type="ARBA" id="ARBA00006930"/>
    </source>
</evidence>
<dbReference type="GO" id="GO:0016887">
    <property type="term" value="F:ATP hydrolysis activity"/>
    <property type="evidence" value="ECO:0007669"/>
    <property type="project" value="InterPro"/>
</dbReference>
<keyword evidence="4" id="KW-0175">Coiled coil</keyword>
<proteinExistence type="inferred from homology"/>
<dbReference type="Gene3D" id="3.40.50.300">
    <property type="entry name" value="P-loop containing nucleotide triphosphate hydrolases"/>
    <property type="match status" value="2"/>
</dbReference>
<keyword evidence="6" id="KW-0067">ATP-binding</keyword>
<keyword evidence="5" id="KW-0812">Transmembrane</keyword>
<dbReference type="PANTHER" id="PTHR32114:SF2">
    <property type="entry name" value="ABC TRANSPORTER ABCH.3"/>
    <property type="match status" value="1"/>
</dbReference>
<keyword evidence="5" id="KW-0472">Membrane</keyword>
<protein>
    <recommendedName>
        <fullName evidence="3">Nuclease SbcCD subunit C</fullName>
    </recommendedName>
</protein>
<comment type="caution">
    <text evidence="6">The sequence shown here is derived from an EMBL/GenBank/DDBJ whole genome shotgun (WGS) entry which is preliminary data.</text>
</comment>
<gene>
    <name evidence="6" type="ORF">IW256_001977</name>
</gene>
<evidence type="ECO:0000313" key="7">
    <source>
        <dbReference type="Proteomes" id="UP000614047"/>
    </source>
</evidence>
<dbReference type="GO" id="GO:0005524">
    <property type="term" value="F:ATP binding"/>
    <property type="evidence" value="ECO:0007669"/>
    <property type="project" value="UniProtKB-KW"/>
</dbReference>
<sequence>MNRKAAVIRIPLFEALSVNGYGLYPGEREAQGLQTKFKPGLSLVLGANGLGKSTLVLLLYRMCTGPYDIPAGAGRAELGSSQIREAALKPKDRKTFAARVHDGAHAARATLELRLGETKVSISRDLKSLSLTSLIVDGQPQQAFTEKDYQRVITELAGLGIFADWILVLRYLVFYFDDRRSLVWDPNAQRQMLRLLFLPPAETEKYLSLETDVLKRATYVRNLSAALARQRTDLNEQEKAATKSTDLRRHIDQLTATQEAEQAELTRIQDSFHEQEAQRYSARLEALQAADERESAYRALEHHRLMAIHEAFPSQVESVAYILGQLVSGDQCLTCGTSVPELALELRALADEHRCVICKSPLSSPSSNEIDADEVTRAREALKSAEERLEAATEARTETETEHQGVLQKMRELESSIAQRNVTLDALYRQLPESDKKLQERRSNFAALDARLAEYREELNSRKSRYNDFIAGINLTIVERRRQIKDMFAIYARDFLVETCVLVGSTHKEQVGQWGLPTEFSIFEVNMTGTDFESPVIRNGPEQVSESQREFIDLAFRMALISVASEGGQGSLIVDAPEASLDAVFAPRAAQVLARFADPDAGNHVILTSNLVDGQLIPTLMRLAGINRRDTTRIINLFRIASPTAATRKLHSEYETAIQRLFDEG</sequence>
<organism evidence="6 7">
    <name type="scientific">Actinomadura viridis</name>
    <dbReference type="NCBI Taxonomy" id="58110"/>
    <lineage>
        <taxon>Bacteria</taxon>
        <taxon>Bacillati</taxon>
        <taxon>Actinomycetota</taxon>
        <taxon>Actinomycetes</taxon>
        <taxon>Streptosporangiales</taxon>
        <taxon>Thermomonosporaceae</taxon>
        <taxon>Actinomadura</taxon>
    </lineage>
</organism>
<keyword evidence="6" id="KW-0547">Nucleotide-binding</keyword>
<dbReference type="GO" id="GO:0006302">
    <property type="term" value="P:double-strand break repair"/>
    <property type="evidence" value="ECO:0007669"/>
    <property type="project" value="InterPro"/>
</dbReference>
<comment type="subunit">
    <text evidence="2">Heterodimer of SbcC and SbcD.</text>
</comment>
<feature type="transmembrane region" description="Helical" evidence="5">
    <location>
        <begin position="156"/>
        <end position="176"/>
    </location>
</feature>
<dbReference type="Proteomes" id="UP000614047">
    <property type="component" value="Unassembled WGS sequence"/>
</dbReference>
<keyword evidence="7" id="KW-1185">Reference proteome</keyword>
<dbReference type="EMBL" id="JADOUA010000001">
    <property type="protein sequence ID" value="MBG6087864.1"/>
    <property type="molecule type" value="Genomic_DNA"/>
</dbReference>